<evidence type="ECO:0000256" key="1">
    <source>
        <dbReference type="ARBA" id="ARBA00010062"/>
    </source>
</evidence>
<evidence type="ECO:0000256" key="2">
    <source>
        <dbReference type="ARBA" id="ARBA00022729"/>
    </source>
</evidence>
<dbReference type="Gene3D" id="3.40.50.2300">
    <property type="match status" value="2"/>
</dbReference>
<dbReference type="SUPFAM" id="SSF53822">
    <property type="entry name" value="Periplasmic binding protein-like I"/>
    <property type="match status" value="1"/>
</dbReference>
<feature type="signal peptide" evidence="4">
    <location>
        <begin position="1"/>
        <end position="24"/>
    </location>
</feature>
<dbReference type="AlphaFoldDB" id="A0AA41YKX6"/>
<feature type="domain" description="Leucine-binding protein" evidence="5">
    <location>
        <begin position="26"/>
        <end position="373"/>
    </location>
</feature>
<comment type="caution">
    <text evidence="6">The sequence shown here is derived from an EMBL/GenBank/DDBJ whole genome shotgun (WGS) entry which is preliminary data.</text>
</comment>
<dbReference type="CDD" id="cd06333">
    <property type="entry name" value="PBP1_ABC_RPA1789-like"/>
    <property type="match status" value="1"/>
</dbReference>
<evidence type="ECO:0000313" key="6">
    <source>
        <dbReference type="EMBL" id="MCW3474495.1"/>
    </source>
</evidence>
<reference evidence="6" key="2">
    <citation type="submission" date="2022-10" db="EMBL/GenBank/DDBJ databases">
        <authorList>
            <person name="Trinh H.N."/>
        </authorList>
    </citation>
    <scope>NUCLEOTIDE SEQUENCE</scope>
    <source>
        <strain evidence="6">RN2-1</strain>
    </source>
</reference>
<reference evidence="6" key="1">
    <citation type="submission" date="2022-09" db="EMBL/GenBank/DDBJ databases">
        <title>Rhodovastum sp. nov. RN2-1 isolated from soil in Seongnam, South Korea.</title>
        <authorList>
            <person name="Le N.T."/>
        </authorList>
    </citation>
    <scope>NUCLEOTIDE SEQUENCE</scope>
    <source>
        <strain evidence="6">RN2-1</strain>
    </source>
</reference>
<dbReference type="InterPro" id="IPR028082">
    <property type="entry name" value="Peripla_BP_I"/>
</dbReference>
<evidence type="ECO:0000256" key="3">
    <source>
        <dbReference type="ARBA" id="ARBA00022970"/>
    </source>
</evidence>
<dbReference type="EMBL" id="JAPDNT010000004">
    <property type="protein sequence ID" value="MCW3474495.1"/>
    <property type="molecule type" value="Genomic_DNA"/>
</dbReference>
<gene>
    <name evidence="6" type="ORF">OL599_07850</name>
</gene>
<dbReference type="PANTHER" id="PTHR30483">
    <property type="entry name" value="LEUCINE-SPECIFIC-BINDING PROTEIN"/>
    <property type="match status" value="1"/>
</dbReference>
<accession>A0AA41YKX6</accession>
<keyword evidence="3" id="KW-0029">Amino-acid transport</keyword>
<evidence type="ECO:0000313" key="7">
    <source>
        <dbReference type="Proteomes" id="UP001165679"/>
    </source>
</evidence>
<organism evidence="6 7">
    <name type="scientific">Limobrevibacterium gyesilva</name>
    <dbReference type="NCBI Taxonomy" id="2991712"/>
    <lineage>
        <taxon>Bacteria</taxon>
        <taxon>Pseudomonadati</taxon>
        <taxon>Pseudomonadota</taxon>
        <taxon>Alphaproteobacteria</taxon>
        <taxon>Acetobacterales</taxon>
        <taxon>Acetobacteraceae</taxon>
        <taxon>Limobrevibacterium</taxon>
    </lineage>
</organism>
<dbReference type="RefSeq" id="WP_264713138.1">
    <property type="nucleotide sequence ID" value="NZ_JAPDNT010000004.1"/>
</dbReference>
<sequence length="385" mass="40452">MSRFRATLIMSALAAGLAAAPAMADTIRVGVTISTTGPAASLGIPQRNSIALLPKEIAGQAVEYVVLDDGADTTKAVANTRKLIDEEKVDVIIGSSTTPASMAMIDVAAEKQIPMISLAASSRLIAPMDAARRWVFKTPQNDSLMADAIADHMQKNGVKTVGFIGFNDAYGDGWVGEFTRAAKERNLTIVGLERYARTDTSVTGQVLKLMAAKPDVVLIAASGTPAALPQKTLKERGYAGTIYQTHGIANNDFLRVGGKDVEGTILPAGPILVAAQLPDSNPIKKQALEYITRYEAANGPGSVATFGAHAYDAAILLSAAVPAAVQKAKPGTAAFHAALRDAMEAQQNLVLTHGIANMTPQDHNGFDQRARVMVTIQGGAWKLLP</sequence>
<dbReference type="InterPro" id="IPR051010">
    <property type="entry name" value="BCAA_transport"/>
</dbReference>
<proteinExistence type="inferred from homology"/>
<comment type="similarity">
    <text evidence="1">Belongs to the leucine-binding protein family.</text>
</comment>
<protein>
    <submittedName>
        <fullName evidence="6">ABC transporter substrate-binding protein</fullName>
    </submittedName>
</protein>
<dbReference type="Pfam" id="PF13458">
    <property type="entry name" value="Peripla_BP_6"/>
    <property type="match status" value="1"/>
</dbReference>
<dbReference type="GO" id="GO:0006865">
    <property type="term" value="P:amino acid transport"/>
    <property type="evidence" value="ECO:0007669"/>
    <property type="project" value="UniProtKB-KW"/>
</dbReference>
<dbReference type="Proteomes" id="UP001165679">
    <property type="component" value="Unassembled WGS sequence"/>
</dbReference>
<name>A0AA41YKX6_9PROT</name>
<evidence type="ECO:0000259" key="5">
    <source>
        <dbReference type="Pfam" id="PF13458"/>
    </source>
</evidence>
<keyword evidence="2 4" id="KW-0732">Signal</keyword>
<dbReference type="PANTHER" id="PTHR30483:SF38">
    <property type="entry name" value="BLR7848 PROTEIN"/>
    <property type="match status" value="1"/>
</dbReference>
<keyword evidence="7" id="KW-1185">Reference proteome</keyword>
<keyword evidence="3" id="KW-0813">Transport</keyword>
<feature type="chain" id="PRO_5041301012" evidence="4">
    <location>
        <begin position="25"/>
        <end position="385"/>
    </location>
</feature>
<evidence type="ECO:0000256" key="4">
    <source>
        <dbReference type="SAM" id="SignalP"/>
    </source>
</evidence>
<dbReference type="InterPro" id="IPR028081">
    <property type="entry name" value="Leu-bd"/>
</dbReference>